<dbReference type="RefSeq" id="WP_106060831.1">
    <property type="nucleotide sequence ID" value="NZ_PVXQ01000041.1"/>
</dbReference>
<reference evidence="2 3" key="1">
    <citation type="submission" date="2018-03" db="EMBL/GenBank/DDBJ databases">
        <title>Genome sequence of Clostridium vincentii DSM 10228.</title>
        <authorList>
            <person name="Poehlein A."/>
            <person name="Daniel R."/>
        </authorList>
    </citation>
    <scope>NUCLEOTIDE SEQUENCE [LARGE SCALE GENOMIC DNA]</scope>
    <source>
        <strain evidence="2 3">DSM 10228</strain>
    </source>
</reference>
<name>A0A2T0BAF2_9CLOT</name>
<dbReference type="EMBL" id="PVXQ01000041">
    <property type="protein sequence ID" value="PRR80868.1"/>
    <property type="molecule type" value="Genomic_DNA"/>
</dbReference>
<keyword evidence="1" id="KW-0472">Membrane</keyword>
<feature type="transmembrane region" description="Helical" evidence="1">
    <location>
        <begin position="60"/>
        <end position="77"/>
    </location>
</feature>
<feature type="transmembrane region" description="Helical" evidence="1">
    <location>
        <begin position="125"/>
        <end position="147"/>
    </location>
</feature>
<dbReference type="OrthoDB" id="1787445at2"/>
<evidence type="ECO:0000313" key="2">
    <source>
        <dbReference type="EMBL" id="PRR80868.1"/>
    </source>
</evidence>
<feature type="transmembrane region" description="Helical" evidence="1">
    <location>
        <begin position="89"/>
        <end position="110"/>
    </location>
</feature>
<proteinExistence type="predicted"/>
<sequence length="153" mass="17566">MLEISLLEIILRGIPEGLIFFMAAHAITKNKIKVKRYLLSTLLFSVILYLLRLLPINNGSVFILNLIIFIALSVIINKFDIVQSIKAGIMIMLIEFISEGVNVFLIQFILKKDLNYILSDPISKLIYFMPSLFLVGCIVVPYYMILLKRKELK</sequence>
<keyword evidence="3" id="KW-1185">Reference proteome</keyword>
<comment type="caution">
    <text evidence="2">The sequence shown here is derived from an EMBL/GenBank/DDBJ whole genome shotgun (WGS) entry which is preliminary data.</text>
</comment>
<gene>
    <name evidence="2" type="ORF">CLVI_29260</name>
</gene>
<evidence type="ECO:0000313" key="3">
    <source>
        <dbReference type="Proteomes" id="UP000239471"/>
    </source>
</evidence>
<feature type="transmembrane region" description="Helical" evidence="1">
    <location>
        <begin position="37"/>
        <end position="54"/>
    </location>
</feature>
<dbReference type="Proteomes" id="UP000239471">
    <property type="component" value="Unassembled WGS sequence"/>
</dbReference>
<organism evidence="2 3">
    <name type="scientific">Clostridium vincentii</name>
    <dbReference type="NCBI Taxonomy" id="52704"/>
    <lineage>
        <taxon>Bacteria</taxon>
        <taxon>Bacillati</taxon>
        <taxon>Bacillota</taxon>
        <taxon>Clostridia</taxon>
        <taxon>Eubacteriales</taxon>
        <taxon>Clostridiaceae</taxon>
        <taxon>Clostridium</taxon>
    </lineage>
</organism>
<accession>A0A2T0BAF2</accession>
<dbReference type="AlphaFoldDB" id="A0A2T0BAF2"/>
<protein>
    <submittedName>
        <fullName evidence="2">Uncharacterized protein</fullName>
    </submittedName>
</protein>
<keyword evidence="1" id="KW-0812">Transmembrane</keyword>
<evidence type="ECO:0000256" key="1">
    <source>
        <dbReference type="SAM" id="Phobius"/>
    </source>
</evidence>
<keyword evidence="1" id="KW-1133">Transmembrane helix</keyword>